<evidence type="ECO:0000313" key="1">
    <source>
        <dbReference type="EMBL" id="CAI4043412.1"/>
    </source>
</evidence>
<evidence type="ECO:0000313" key="2">
    <source>
        <dbReference type="Proteomes" id="UP001531446"/>
    </source>
</evidence>
<dbReference type="EMBL" id="OX365879">
    <property type="protein sequence ID" value="CAI4043412.1"/>
    <property type="molecule type" value="Genomic_DNA"/>
</dbReference>
<proteinExistence type="predicted"/>
<name>A0ABM9HVR8_9VIRU</name>
<reference evidence="1" key="1">
    <citation type="submission" date="2022-10" db="EMBL/GenBank/DDBJ databases">
        <authorList>
            <person name="Bize A."/>
        </authorList>
    </citation>
    <scope>NUCLEOTIDE SEQUENCE [LARGE SCALE GENOMIC DNA]</scope>
</reference>
<organism evidence="1 2">
    <name type="scientific">uncultured archaeal virus</name>
    <dbReference type="NCBI Taxonomy" id="1960247"/>
    <lineage>
        <taxon>Viruses</taxon>
        <taxon>environmental samples</taxon>
    </lineage>
</organism>
<dbReference type="Proteomes" id="UP001531446">
    <property type="component" value="Segment"/>
</dbReference>
<keyword evidence="2" id="KW-1185">Reference proteome</keyword>
<sequence length="72" mass="8308">MGEQKTLDLNDNLLGELDNETDKILGEALLKIGLEQGYCFTGRWYKIEASFYIVDNQTVKVRNQILREKVES</sequence>
<accession>A0ABM9HVR8</accession>
<gene>
    <name evidence="1" type="ORF">CTG158_LOCUS48</name>
</gene>
<protein>
    <submittedName>
        <fullName evidence="1">Uncharacterized protein</fullName>
    </submittedName>
</protein>